<feature type="transmembrane region" description="Helical" evidence="6">
    <location>
        <begin position="516"/>
        <end position="534"/>
    </location>
</feature>
<gene>
    <name evidence="7" type="ORF">CCMP2556_LOCUS25363</name>
</gene>
<reference evidence="7 8" key="1">
    <citation type="submission" date="2024-02" db="EMBL/GenBank/DDBJ databases">
        <authorList>
            <person name="Chen Y."/>
            <person name="Shah S."/>
            <person name="Dougan E. K."/>
            <person name="Thang M."/>
            <person name="Chan C."/>
        </authorList>
    </citation>
    <scope>NUCLEOTIDE SEQUENCE [LARGE SCALE GENOMIC DNA]</scope>
</reference>
<feature type="transmembrane region" description="Helical" evidence="6">
    <location>
        <begin position="62"/>
        <end position="83"/>
    </location>
</feature>
<evidence type="ECO:0000256" key="1">
    <source>
        <dbReference type="ARBA" id="ARBA00004141"/>
    </source>
</evidence>
<dbReference type="PROSITE" id="PS50920">
    <property type="entry name" value="SOLCAR"/>
    <property type="match status" value="2"/>
</dbReference>
<feature type="repeat" description="Solcar" evidence="5">
    <location>
        <begin position="93"/>
        <end position="183"/>
    </location>
</feature>
<evidence type="ECO:0000256" key="2">
    <source>
        <dbReference type="ARBA" id="ARBA00010199"/>
    </source>
</evidence>
<name>A0ABP0MES3_9DINO</name>
<keyword evidence="8" id="KW-1185">Reference proteome</keyword>
<dbReference type="InterPro" id="IPR002528">
    <property type="entry name" value="MATE_fam"/>
</dbReference>
<comment type="subcellular location">
    <subcellularLocation>
        <location evidence="1">Membrane</location>
        <topology evidence="1">Multi-pass membrane protein</topology>
    </subcellularLocation>
</comment>
<evidence type="ECO:0000313" key="8">
    <source>
        <dbReference type="Proteomes" id="UP001642484"/>
    </source>
</evidence>
<keyword evidence="3 5" id="KW-0812">Transmembrane</keyword>
<evidence type="ECO:0000256" key="6">
    <source>
        <dbReference type="SAM" id="Phobius"/>
    </source>
</evidence>
<evidence type="ECO:0000256" key="5">
    <source>
        <dbReference type="PROSITE-ProRule" id="PRU00282"/>
    </source>
</evidence>
<sequence length="834" mass="90595">MEDPLVQQQAAEGAILRAKAAFVAYPLDVLKTQVQSGHPRYNRLTRLPCLVKDYKLKIFRGYPGVGANSFLMGALMFGGYRFFDNFWALYQVPDYWRPAVAGGSIGALCGLAATPLEQVKTIMALQETWLKERKITKRIYGSVLQGAWKAPLSLKFYAATPLVIRTALFDSQLFFYNSRLREWLHSGACPENLQFLVSTLGFMLAGLVGATVNYPFDRVKGHMMGRAFQASIGEKPKESTYGAFASVVRRHGWAGLFHGLPTRSVLHAVVWCVVGAGRELCERGGLRERAKETLGGEGEELSGGKDILGPVTLSSSVNNVLGTSVVGGLSVGVSTLASQAYGAGNDLAMALVLQRAIMVTLLGSIPCVILLALIRPILEMLGMEPHFCSVAGGYALTVLLVTPFMGLQRSIGTWLVAQSLGKPRLEALVVTSAERDPLDGWWVASANGRADEVVDVASPAYDGIFYGVDMAERPCPRSARAARQFKSFGSNAGSYCLGKHVQGSTTHEGSAGQCPLLLGFHAAWMIVILIALPAHTALTVSLTGRWSYLGAGVAMTLSTGMQAILIYLYISFSSTCSRTWRGFSCEAFKDWGPFLEIALPGVWMNTEYFVGESLTLAASMLPDPDTCLSALSIYQLTQTTCYQIPSGLRMVISSRLGNQLGANQPEEAALGERLVLLWLTIPAVLLLVFTRQWGLLFTQNEAVLHLLDTLVWLLLMYSSLDALQAYNNGTLASCGQQQISGRWALRAYLGVSLPVGLLLAFAFRWGLLAGSARFRMGVDAVRGVVGLCAGHCLGKLCHVVPCWRALKRIDWEAEAKRAAERVEHVRPMSVALVR</sequence>
<accession>A0ABP0MES3</accession>
<proteinExistence type="inferred from homology"/>
<keyword evidence="6" id="KW-1133">Transmembrane helix</keyword>
<feature type="repeat" description="Solcar" evidence="5">
    <location>
        <begin position="193"/>
        <end position="284"/>
    </location>
</feature>
<evidence type="ECO:0000313" key="7">
    <source>
        <dbReference type="EMBL" id="CAK9049593.1"/>
    </source>
</evidence>
<dbReference type="PANTHER" id="PTHR11206">
    <property type="entry name" value="MULTIDRUG RESISTANCE PROTEIN"/>
    <property type="match status" value="1"/>
</dbReference>
<dbReference type="Gene3D" id="1.50.40.10">
    <property type="entry name" value="Mitochondrial carrier domain"/>
    <property type="match status" value="1"/>
</dbReference>
<feature type="transmembrane region" description="Helical" evidence="6">
    <location>
        <begin position="347"/>
        <end position="374"/>
    </location>
</feature>
<feature type="transmembrane region" description="Helical" evidence="6">
    <location>
        <begin position="195"/>
        <end position="216"/>
    </location>
</feature>
<keyword evidence="4 5" id="KW-0472">Membrane</keyword>
<comment type="similarity">
    <text evidence="2">Belongs to the multi antimicrobial extrusion (MATE) (TC 2.A.66.1) family.</text>
</comment>
<dbReference type="EMBL" id="CAXAMN010017003">
    <property type="protein sequence ID" value="CAK9049593.1"/>
    <property type="molecule type" value="Genomic_DNA"/>
</dbReference>
<dbReference type="Proteomes" id="UP001642484">
    <property type="component" value="Unassembled WGS sequence"/>
</dbReference>
<dbReference type="Pfam" id="PF01554">
    <property type="entry name" value="MatE"/>
    <property type="match status" value="2"/>
</dbReference>
<feature type="transmembrane region" description="Helical" evidence="6">
    <location>
        <begin position="546"/>
        <end position="570"/>
    </location>
</feature>
<comment type="caution">
    <text evidence="7">The sequence shown here is derived from an EMBL/GenBank/DDBJ whole genome shotgun (WGS) entry which is preliminary data.</text>
</comment>
<dbReference type="SUPFAM" id="SSF103506">
    <property type="entry name" value="Mitochondrial carrier"/>
    <property type="match status" value="1"/>
</dbReference>
<feature type="transmembrane region" description="Helical" evidence="6">
    <location>
        <begin position="674"/>
        <end position="690"/>
    </location>
</feature>
<dbReference type="InterPro" id="IPR023395">
    <property type="entry name" value="MCP_dom_sf"/>
</dbReference>
<evidence type="ECO:0000256" key="3">
    <source>
        <dbReference type="ARBA" id="ARBA00022692"/>
    </source>
</evidence>
<protein>
    <submittedName>
        <fullName evidence="7">Uncharacterized protein</fullName>
    </submittedName>
</protein>
<feature type="transmembrane region" description="Helical" evidence="6">
    <location>
        <begin position="386"/>
        <end position="405"/>
    </location>
</feature>
<organism evidence="7 8">
    <name type="scientific">Durusdinium trenchii</name>
    <dbReference type="NCBI Taxonomy" id="1381693"/>
    <lineage>
        <taxon>Eukaryota</taxon>
        <taxon>Sar</taxon>
        <taxon>Alveolata</taxon>
        <taxon>Dinophyceae</taxon>
        <taxon>Suessiales</taxon>
        <taxon>Symbiodiniaceae</taxon>
        <taxon>Durusdinium</taxon>
    </lineage>
</organism>
<dbReference type="InterPro" id="IPR018108">
    <property type="entry name" value="MCP_transmembrane"/>
</dbReference>
<dbReference type="Pfam" id="PF00153">
    <property type="entry name" value="Mito_carr"/>
    <property type="match status" value="1"/>
</dbReference>
<feature type="transmembrane region" description="Helical" evidence="6">
    <location>
        <begin position="747"/>
        <end position="767"/>
    </location>
</feature>
<evidence type="ECO:0000256" key="4">
    <source>
        <dbReference type="ARBA" id="ARBA00023136"/>
    </source>
</evidence>